<dbReference type="PANTHER" id="PTHR42711">
    <property type="entry name" value="ABC TRANSPORTER ATP-BINDING PROTEIN"/>
    <property type="match status" value="1"/>
</dbReference>
<dbReference type="Pfam" id="PF00005">
    <property type="entry name" value="ABC_tran"/>
    <property type="match status" value="1"/>
</dbReference>
<dbReference type="EMBL" id="VFPS01000003">
    <property type="protein sequence ID" value="TQM98272.1"/>
    <property type="molecule type" value="Genomic_DNA"/>
</dbReference>
<protein>
    <submittedName>
        <fullName evidence="11">ABC-2 type transport system ATP-binding protein</fullName>
    </submittedName>
</protein>
<evidence type="ECO:0000259" key="10">
    <source>
        <dbReference type="PROSITE" id="PS50893"/>
    </source>
</evidence>
<dbReference type="GO" id="GO:0005886">
    <property type="term" value="C:plasma membrane"/>
    <property type="evidence" value="ECO:0007669"/>
    <property type="project" value="UniProtKB-SubCell"/>
</dbReference>
<proteinExistence type="inferred from homology"/>
<sequence length="310" mass="34096">MNGNATDVIVVNDLRKVYDEQVAVADITFTVRQGEVFGLLGPNGSGKTTTLETIVGLRRPTSGTVTVLGFDPMRHRHRITERVAVQPQSATLFPTLTVWETVQLFASFYPASREPSELLEEVGLDDARKVRVKHLSGGQERRLLIGIALVGNPEVLVLDEPSAGLDPVARRRLWDVIERQRQRGTTILLSTHHMDEATQVCDRLAILVRGEIAAEGEPDALIREHTAKATVSFTIRSSQMPSDIRQLGITGEITSSETSQGTRISVVTDDPDAVLRRLTFVPGVHAFDYNIKHGSLEDVFVDISSNTTKP</sequence>
<comment type="subcellular location">
    <subcellularLocation>
        <location evidence="1">Cell membrane</location>
        <topology evidence="1">Peripheral membrane protein</topology>
    </subcellularLocation>
</comment>
<dbReference type="Proteomes" id="UP000319804">
    <property type="component" value="Unassembled WGS sequence"/>
</dbReference>
<dbReference type="PROSITE" id="PS50893">
    <property type="entry name" value="ABC_TRANSPORTER_2"/>
    <property type="match status" value="1"/>
</dbReference>
<dbReference type="GO" id="GO:0046677">
    <property type="term" value="P:response to antibiotic"/>
    <property type="evidence" value="ECO:0007669"/>
    <property type="project" value="UniProtKB-KW"/>
</dbReference>
<dbReference type="GO" id="GO:0005524">
    <property type="term" value="F:ATP binding"/>
    <property type="evidence" value="ECO:0007669"/>
    <property type="project" value="UniProtKB-KW"/>
</dbReference>
<dbReference type="PANTHER" id="PTHR42711:SF5">
    <property type="entry name" value="ABC TRANSPORTER ATP-BINDING PROTEIN NATA"/>
    <property type="match status" value="1"/>
</dbReference>
<reference evidence="11 12" key="1">
    <citation type="submission" date="2019-06" db="EMBL/GenBank/DDBJ databases">
        <title>Sequencing the genomes of 1000 actinobacteria strains.</title>
        <authorList>
            <person name="Klenk H.-P."/>
        </authorList>
    </citation>
    <scope>NUCLEOTIDE SEQUENCE [LARGE SCALE GENOMIC DNA]</scope>
    <source>
        <strain evidence="11 12">DSM 20427</strain>
    </source>
</reference>
<keyword evidence="3" id="KW-0813">Transport</keyword>
<keyword evidence="8" id="KW-0472">Membrane</keyword>
<keyword evidence="6 11" id="KW-0067">ATP-binding</keyword>
<evidence type="ECO:0000256" key="6">
    <source>
        <dbReference type="ARBA" id="ARBA00022840"/>
    </source>
</evidence>
<dbReference type="AlphaFoldDB" id="A0A4Y3UPZ6"/>
<feature type="domain" description="ABC transporter" evidence="10">
    <location>
        <begin position="9"/>
        <end position="234"/>
    </location>
</feature>
<dbReference type="InterPro" id="IPR003439">
    <property type="entry name" value="ABC_transporter-like_ATP-bd"/>
</dbReference>
<evidence type="ECO:0000256" key="4">
    <source>
        <dbReference type="ARBA" id="ARBA00022475"/>
    </source>
</evidence>
<evidence type="ECO:0000256" key="5">
    <source>
        <dbReference type="ARBA" id="ARBA00022741"/>
    </source>
</evidence>
<dbReference type="SMART" id="SM00382">
    <property type="entry name" value="AAA"/>
    <property type="match status" value="1"/>
</dbReference>
<evidence type="ECO:0000256" key="3">
    <source>
        <dbReference type="ARBA" id="ARBA00022448"/>
    </source>
</evidence>
<dbReference type="CDD" id="cd03263">
    <property type="entry name" value="ABC_subfamily_A"/>
    <property type="match status" value="1"/>
</dbReference>
<keyword evidence="12" id="KW-1185">Reference proteome</keyword>
<keyword evidence="9" id="KW-0046">Antibiotic resistance</keyword>
<evidence type="ECO:0000256" key="1">
    <source>
        <dbReference type="ARBA" id="ARBA00004202"/>
    </source>
</evidence>
<dbReference type="InterPro" id="IPR027417">
    <property type="entry name" value="P-loop_NTPase"/>
</dbReference>
<evidence type="ECO:0000313" key="12">
    <source>
        <dbReference type="Proteomes" id="UP000319804"/>
    </source>
</evidence>
<comment type="similarity">
    <text evidence="2">Belongs to the ABC transporter superfamily.</text>
</comment>
<dbReference type="InterPro" id="IPR050763">
    <property type="entry name" value="ABC_transporter_ATP-binding"/>
</dbReference>
<keyword evidence="4" id="KW-1003">Cell membrane</keyword>
<dbReference type="Gene3D" id="3.40.50.300">
    <property type="entry name" value="P-loop containing nucleotide triphosphate hydrolases"/>
    <property type="match status" value="1"/>
</dbReference>
<accession>A0A4Y3UPZ6</accession>
<evidence type="ECO:0000256" key="8">
    <source>
        <dbReference type="ARBA" id="ARBA00023136"/>
    </source>
</evidence>
<evidence type="ECO:0000256" key="2">
    <source>
        <dbReference type="ARBA" id="ARBA00005417"/>
    </source>
</evidence>
<keyword evidence="5" id="KW-0547">Nucleotide-binding</keyword>
<evidence type="ECO:0000256" key="9">
    <source>
        <dbReference type="ARBA" id="ARBA00023251"/>
    </source>
</evidence>
<dbReference type="InterPro" id="IPR003593">
    <property type="entry name" value="AAA+_ATPase"/>
</dbReference>
<dbReference type="SUPFAM" id="SSF52540">
    <property type="entry name" value="P-loop containing nucleoside triphosphate hydrolases"/>
    <property type="match status" value="1"/>
</dbReference>
<comment type="caution">
    <text evidence="11">The sequence shown here is derived from an EMBL/GenBank/DDBJ whole genome shotgun (WGS) entry which is preliminary data.</text>
</comment>
<dbReference type="FunFam" id="3.40.50.300:FF:000589">
    <property type="entry name" value="ABC transporter, ATP-binding subunit"/>
    <property type="match status" value="1"/>
</dbReference>
<dbReference type="GO" id="GO:0016887">
    <property type="term" value="F:ATP hydrolysis activity"/>
    <property type="evidence" value="ECO:0007669"/>
    <property type="project" value="InterPro"/>
</dbReference>
<keyword evidence="7" id="KW-1278">Translocase</keyword>
<dbReference type="OrthoDB" id="9804819at2"/>
<evidence type="ECO:0000256" key="7">
    <source>
        <dbReference type="ARBA" id="ARBA00022967"/>
    </source>
</evidence>
<evidence type="ECO:0000313" key="11">
    <source>
        <dbReference type="EMBL" id="TQM98272.1"/>
    </source>
</evidence>
<organism evidence="11 12">
    <name type="scientific">Microbacterium lacticum</name>
    <dbReference type="NCBI Taxonomy" id="33885"/>
    <lineage>
        <taxon>Bacteria</taxon>
        <taxon>Bacillati</taxon>
        <taxon>Actinomycetota</taxon>
        <taxon>Actinomycetes</taxon>
        <taxon>Micrococcales</taxon>
        <taxon>Microbacteriaceae</taxon>
        <taxon>Microbacterium</taxon>
    </lineage>
</organism>
<dbReference type="RefSeq" id="WP_141381400.1">
    <property type="nucleotide sequence ID" value="NZ_BJNA01000070.1"/>
</dbReference>
<gene>
    <name evidence="11" type="ORF">FHX68_2318</name>
</gene>
<name>A0A4Y3UPZ6_9MICO</name>